<name>A0ABW3CHL3_9ACTN</name>
<sequence length="84" mass="9121">DNDVARGIGLTATLLAERQLLVSDRCQGFISEAPGYSWDPDATLKGEDKPIKVADHSLDGERYIVTTTEDLWRPHLADAVALAA</sequence>
<protein>
    <submittedName>
        <fullName evidence="1">Uncharacterized protein</fullName>
    </submittedName>
</protein>
<proteinExistence type="predicted"/>
<evidence type="ECO:0000313" key="1">
    <source>
        <dbReference type="EMBL" id="MFD0853993.1"/>
    </source>
</evidence>
<dbReference type="Proteomes" id="UP001597083">
    <property type="component" value="Unassembled WGS sequence"/>
</dbReference>
<organism evidence="1 2">
    <name type="scientific">Actinomadura adrarensis</name>
    <dbReference type="NCBI Taxonomy" id="1819600"/>
    <lineage>
        <taxon>Bacteria</taxon>
        <taxon>Bacillati</taxon>
        <taxon>Actinomycetota</taxon>
        <taxon>Actinomycetes</taxon>
        <taxon>Streptosporangiales</taxon>
        <taxon>Thermomonosporaceae</taxon>
        <taxon>Actinomadura</taxon>
    </lineage>
</organism>
<accession>A0ABW3CHL3</accession>
<comment type="caution">
    <text evidence="1">The sequence shown here is derived from an EMBL/GenBank/DDBJ whole genome shotgun (WGS) entry which is preliminary data.</text>
</comment>
<evidence type="ECO:0000313" key="2">
    <source>
        <dbReference type="Proteomes" id="UP001597083"/>
    </source>
</evidence>
<dbReference type="Gene3D" id="3.30.420.280">
    <property type="match status" value="1"/>
</dbReference>
<gene>
    <name evidence="1" type="ORF">ACFQ07_17280</name>
</gene>
<keyword evidence="2" id="KW-1185">Reference proteome</keyword>
<dbReference type="EMBL" id="JBHTIR010002611">
    <property type="protein sequence ID" value="MFD0853993.1"/>
    <property type="molecule type" value="Genomic_DNA"/>
</dbReference>
<feature type="non-terminal residue" evidence="1">
    <location>
        <position position="1"/>
    </location>
</feature>
<reference evidence="2" key="1">
    <citation type="journal article" date="2019" name="Int. J. Syst. Evol. Microbiol.">
        <title>The Global Catalogue of Microorganisms (GCM) 10K type strain sequencing project: providing services to taxonomists for standard genome sequencing and annotation.</title>
        <authorList>
            <consortium name="The Broad Institute Genomics Platform"/>
            <consortium name="The Broad Institute Genome Sequencing Center for Infectious Disease"/>
            <person name="Wu L."/>
            <person name="Ma J."/>
        </authorList>
    </citation>
    <scope>NUCLEOTIDE SEQUENCE [LARGE SCALE GENOMIC DNA]</scope>
    <source>
        <strain evidence="2">JCM 31696</strain>
    </source>
</reference>